<dbReference type="EMBL" id="GL433847">
    <property type="protein sequence ID" value="EFN54563.1"/>
    <property type="molecule type" value="Genomic_DNA"/>
</dbReference>
<accession>E1ZI25</accession>
<name>E1ZI25_CHLVA</name>
<protein>
    <submittedName>
        <fullName evidence="2">Uncharacterized protein</fullName>
    </submittedName>
</protein>
<evidence type="ECO:0000256" key="1">
    <source>
        <dbReference type="SAM" id="MobiDB-lite"/>
    </source>
</evidence>
<dbReference type="InParanoid" id="E1ZI25"/>
<evidence type="ECO:0000313" key="3">
    <source>
        <dbReference type="Proteomes" id="UP000008141"/>
    </source>
</evidence>
<feature type="region of interest" description="Disordered" evidence="1">
    <location>
        <begin position="42"/>
        <end position="61"/>
    </location>
</feature>
<dbReference type="KEGG" id="cvr:CHLNCDRAFT_135364"/>
<dbReference type="AlphaFoldDB" id="E1ZI25"/>
<dbReference type="Proteomes" id="UP000008141">
    <property type="component" value="Unassembled WGS sequence"/>
</dbReference>
<reference evidence="2 3" key="1">
    <citation type="journal article" date="2010" name="Plant Cell">
        <title>The Chlorella variabilis NC64A genome reveals adaptation to photosymbiosis, coevolution with viruses, and cryptic sex.</title>
        <authorList>
            <person name="Blanc G."/>
            <person name="Duncan G."/>
            <person name="Agarkova I."/>
            <person name="Borodovsky M."/>
            <person name="Gurnon J."/>
            <person name="Kuo A."/>
            <person name="Lindquist E."/>
            <person name="Lucas S."/>
            <person name="Pangilinan J."/>
            <person name="Polle J."/>
            <person name="Salamov A."/>
            <person name="Terry A."/>
            <person name="Yamada T."/>
            <person name="Dunigan D.D."/>
            <person name="Grigoriev I.V."/>
            <person name="Claverie J.M."/>
            <person name="Van Etten J.L."/>
        </authorList>
    </citation>
    <scope>NUCLEOTIDE SEQUENCE [LARGE SCALE GENOMIC DNA]</scope>
    <source>
        <strain evidence="2 3">NC64A</strain>
    </source>
</reference>
<organism evidence="3">
    <name type="scientific">Chlorella variabilis</name>
    <name type="common">Green alga</name>
    <dbReference type="NCBI Taxonomy" id="554065"/>
    <lineage>
        <taxon>Eukaryota</taxon>
        <taxon>Viridiplantae</taxon>
        <taxon>Chlorophyta</taxon>
        <taxon>core chlorophytes</taxon>
        <taxon>Trebouxiophyceae</taxon>
        <taxon>Chlorellales</taxon>
        <taxon>Chlorellaceae</taxon>
        <taxon>Chlorella clade</taxon>
        <taxon>Chlorella</taxon>
    </lineage>
</organism>
<sequence length="61" mass="6331">HAAAHPARQAAHQHPLMHAPVLGQPQQLGQPAEGLVLPIVSQAHPQAAPEPESDPVADMLA</sequence>
<keyword evidence="3" id="KW-1185">Reference proteome</keyword>
<dbReference type="RefSeq" id="XP_005846665.1">
    <property type="nucleotide sequence ID" value="XM_005846603.1"/>
</dbReference>
<feature type="non-terminal residue" evidence="2">
    <location>
        <position position="1"/>
    </location>
</feature>
<evidence type="ECO:0000313" key="2">
    <source>
        <dbReference type="EMBL" id="EFN54563.1"/>
    </source>
</evidence>
<gene>
    <name evidence="2" type="ORF">CHLNCDRAFT_135364</name>
</gene>
<proteinExistence type="predicted"/>
<dbReference type="GeneID" id="17354042"/>